<keyword evidence="3" id="KW-1185">Reference proteome</keyword>
<organism evidence="2 3">
    <name type="scientific">Methanolobus tindarius DSM 2278</name>
    <dbReference type="NCBI Taxonomy" id="1090322"/>
    <lineage>
        <taxon>Archaea</taxon>
        <taxon>Methanobacteriati</taxon>
        <taxon>Methanobacteriota</taxon>
        <taxon>Stenosarchaea group</taxon>
        <taxon>Methanomicrobia</taxon>
        <taxon>Methanosarcinales</taxon>
        <taxon>Methanosarcinaceae</taxon>
        <taxon>Methanolobus</taxon>
    </lineage>
</organism>
<accession>W9DTU1</accession>
<reference evidence="2 3" key="1">
    <citation type="submission" date="2013-08" db="EMBL/GenBank/DDBJ databases">
        <authorList>
            <consortium name="DOE Joint Genome Institute"/>
            <person name="Eisen J."/>
            <person name="Huntemann M."/>
            <person name="Han J."/>
            <person name="Chen A."/>
            <person name="Kyrpides N."/>
            <person name="Mavromatis K."/>
            <person name="Markowitz V."/>
            <person name="Palaniappan K."/>
            <person name="Ivanova N."/>
            <person name="Schaumberg A."/>
            <person name="Pati A."/>
            <person name="Liolios K."/>
            <person name="Nordberg H.P."/>
            <person name="Cantor M.N."/>
            <person name="Hua S.X."/>
            <person name="Woyke T."/>
        </authorList>
    </citation>
    <scope>NUCLEOTIDE SEQUENCE [LARGE SCALE GENOMIC DNA]</scope>
    <source>
        <strain evidence="2 3">DSM 2278</strain>
    </source>
</reference>
<keyword evidence="1" id="KW-0472">Membrane</keyword>
<protein>
    <submittedName>
        <fullName evidence="2">Uncharacterized protein</fullName>
    </submittedName>
</protein>
<evidence type="ECO:0000256" key="1">
    <source>
        <dbReference type="SAM" id="Phobius"/>
    </source>
</evidence>
<gene>
    <name evidence="2" type="ORF">MettiDRAFT_0487</name>
</gene>
<evidence type="ECO:0000313" key="2">
    <source>
        <dbReference type="EMBL" id="ETA67077.1"/>
    </source>
</evidence>
<keyword evidence="1" id="KW-1133">Transmembrane helix</keyword>
<keyword evidence="1" id="KW-0812">Transmembrane</keyword>
<dbReference type="RefSeq" id="WP_023844213.1">
    <property type="nucleotide sequence ID" value="NZ_AZAJ01000001.1"/>
</dbReference>
<dbReference type="STRING" id="1090322.MettiDRAFT_0487"/>
<dbReference type="Proteomes" id="UP000019483">
    <property type="component" value="Unassembled WGS sequence"/>
</dbReference>
<dbReference type="OrthoDB" id="112357at2157"/>
<dbReference type="AlphaFoldDB" id="W9DTU1"/>
<name>W9DTU1_METTI</name>
<feature type="transmembrane region" description="Helical" evidence="1">
    <location>
        <begin position="212"/>
        <end position="233"/>
    </location>
</feature>
<proteinExistence type="predicted"/>
<sequence length="248" mass="27735">MKTRNILIVETILCFFILISLISNVGAVDVDIAGNLPDEAKEGDIIEYDLTISSIPQSADYISFETDLEAYGNYPLYNFTELDITSNSNNYVLDLNDSDEEVLVHIQGKVPVVREVVQTDKVTLIKLDEKTTGYAYYRFNLLDDEKNSLKDSDTRIFTISVPEIESFESKLDTIEDPFMRNYLSDLFDKGLVHEANELADYLNSDEEEGPEISLYLAAGGIIVALIIGAIIGIRIGNSDDDDYGDDDI</sequence>
<dbReference type="EMBL" id="AZAJ01000001">
    <property type="protein sequence ID" value="ETA67077.1"/>
    <property type="molecule type" value="Genomic_DNA"/>
</dbReference>
<evidence type="ECO:0000313" key="3">
    <source>
        <dbReference type="Proteomes" id="UP000019483"/>
    </source>
</evidence>
<comment type="caution">
    <text evidence="2">The sequence shown here is derived from an EMBL/GenBank/DDBJ whole genome shotgun (WGS) entry which is preliminary data.</text>
</comment>